<dbReference type="RefSeq" id="WP_252917167.1">
    <property type="nucleotide sequence ID" value="NZ_JAAAML010000004.1"/>
</dbReference>
<dbReference type="Proteomes" id="UP001320715">
    <property type="component" value="Unassembled WGS sequence"/>
</dbReference>
<dbReference type="Gene3D" id="3.30.450.20">
    <property type="entry name" value="PAS domain"/>
    <property type="match status" value="2"/>
</dbReference>
<evidence type="ECO:0000259" key="3">
    <source>
        <dbReference type="PROSITE" id="PS50110"/>
    </source>
</evidence>
<comment type="caution">
    <text evidence="5">The sequence shown here is derived from an EMBL/GenBank/DDBJ whole genome shotgun (WGS) entry which is preliminary data.</text>
</comment>
<dbReference type="EMBL" id="JAAAML010000004">
    <property type="protein sequence ID" value="MCO6410465.1"/>
    <property type="molecule type" value="Genomic_DNA"/>
</dbReference>
<reference evidence="5 6" key="1">
    <citation type="submission" date="2020-01" db="EMBL/GenBank/DDBJ databases">
        <title>Genomes of bacteria type strains.</title>
        <authorList>
            <person name="Chen J."/>
            <person name="Zhu S."/>
            <person name="Yang J."/>
        </authorList>
    </citation>
    <scope>NUCLEOTIDE SEQUENCE [LARGE SCALE GENOMIC DNA]</scope>
    <source>
        <strain evidence="5 6">DSM 16655</strain>
    </source>
</reference>
<evidence type="ECO:0000259" key="4">
    <source>
        <dbReference type="PROSITE" id="PS50112"/>
    </source>
</evidence>
<dbReference type="CDD" id="cd17546">
    <property type="entry name" value="REC_hyHK_CKI1_RcsC-like"/>
    <property type="match status" value="1"/>
</dbReference>
<dbReference type="PANTHER" id="PTHR45339">
    <property type="entry name" value="HYBRID SIGNAL TRANSDUCTION HISTIDINE KINASE J"/>
    <property type="match status" value="1"/>
</dbReference>
<dbReference type="InterPro" id="IPR001789">
    <property type="entry name" value="Sig_transdc_resp-reg_receiver"/>
</dbReference>
<evidence type="ECO:0000313" key="5">
    <source>
        <dbReference type="EMBL" id="MCO6410465.1"/>
    </source>
</evidence>
<dbReference type="InterPro" id="IPR000014">
    <property type="entry name" value="PAS"/>
</dbReference>
<feature type="modified residue" description="4-aspartylphosphate" evidence="2">
    <location>
        <position position="498"/>
    </location>
</feature>
<feature type="domain" description="Response regulatory" evidence="3">
    <location>
        <begin position="449"/>
        <end position="570"/>
    </location>
</feature>
<name>A0ABT1CY40_9HYPH</name>
<sequence length="580" mass="63370">MALNDTENPRRWGEIKNIECLASALDIGIMVYDRDDRLIAASSQFLRFFDVPRELLKPGARLRDLFNATYDAGARVLGSLDGKPRYVSREDWVAERIAIHWRERYESVERLADGRWVRLCKRRMPDGILLATIQDVTDQKRKDEEMAEVLKKAELVQLILDNLATPVVVKDSELCYIMVNDAFCRIAGLHRKQILGKKAVDLVNPELAARFEAVEKKVLETGVAYETPEDIFSCDGTVIPVVTRIRRSGASGNRYVTISFDDVSAVTVGNKVEADYRSGPKPAAVTGPSTPFEMDAQEPPVPQACKGRILVVDEDRQRSEAQVAALKRGGFDAVATAGVGETFAFLEAAREMKLAISEVRISARLSQMISMDAARSHPVLEQALRAALPAPTSVRNAPEKNADAPLPSLVAASRNSEEAVVASAQTAVLPPRKPASQERASSPVRGRIRVLVAEDNDVNQIVFEQILEAMDVDFRIVANGQEAVAAWTAAAPDLILMDVSMPVMNGLQATQAIRDAEAKAGNKPHPVPVIAVTAHAMTGDRERCLAAGMNDYLSKPVSPEKLEAIIAKWVNGPQLLKAAG</sequence>
<dbReference type="Gene3D" id="3.40.50.2300">
    <property type="match status" value="1"/>
</dbReference>
<dbReference type="Pfam" id="PF00989">
    <property type="entry name" value="PAS"/>
    <property type="match status" value="1"/>
</dbReference>
<dbReference type="CDD" id="cd00130">
    <property type="entry name" value="PAS"/>
    <property type="match status" value="1"/>
</dbReference>
<organism evidence="5 6">
    <name type="scientific">Hoeflea alexandrii</name>
    <dbReference type="NCBI Taxonomy" id="288436"/>
    <lineage>
        <taxon>Bacteria</taxon>
        <taxon>Pseudomonadati</taxon>
        <taxon>Pseudomonadota</taxon>
        <taxon>Alphaproteobacteria</taxon>
        <taxon>Hyphomicrobiales</taxon>
        <taxon>Rhizobiaceae</taxon>
        <taxon>Hoeflea</taxon>
    </lineage>
</organism>
<dbReference type="SMART" id="SM00448">
    <property type="entry name" value="REC"/>
    <property type="match status" value="1"/>
</dbReference>
<keyword evidence="1 2" id="KW-0597">Phosphoprotein</keyword>
<dbReference type="PANTHER" id="PTHR45339:SF5">
    <property type="entry name" value="HISTIDINE KINASE"/>
    <property type="match status" value="1"/>
</dbReference>
<evidence type="ECO:0000313" key="6">
    <source>
        <dbReference type="Proteomes" id="UP001320715"/>
    </source>
</evidence>
<protein>
    <submittedName>
        <fullName evidence="5">Response regulator</fullName>
    </submittedName>
</protein>
<dbReference type="Pfam" id="PF12860">
    <property type="entry name" value="PAS_7"/>
    <property type="match status" value="1"/>
</dbReference>
<dbReference type="SMART" id="SM00091">
    <property type="entry name" value="PAS"/>
    <property type="match status" value="2"/>
</dbReference>
<dbReference type="SUPFAM" id="SSF55785">
    <property type="entry name" value="PYP-like sensor domain (PAS domain)"/>
    <property type="match status" value="2"/>
</dbReference>
<evidence type="ECO:0000256" key="1">
    <source>
        <dbReference type="ARBA" id="ARBA00022553"/>
    </source>
</evidence>
<accession>A0ABT1CY40</accession>
<feature type="domain" description="PAS" evidence="4">
    <location>
        <begin position="152"/>
        <end position="222"/>
    </location>
</feature>
<keyword evidence="6" id="KW-1185">Reference proteome</keyword>
<dbReference type="Pfam" id="PF00072">
    <property type="entry name" value="Response_reg"/>
    <property type="match status" value="1"/>
</dbReference>
<proteinExistence type="predicted"/>
<dbReference type="InterPro" id="IPR011006">
    <property type="entry name" value="CheY-like_superfamily"/>
</dbReference>
<evidence type="ECO:0000256" key="2">
    <source>
        <dbReference type="PROSITE-ProRule" id="PRU00169"/>
    </source>
</evidence>
<dbReference type="PROSITE" id="PS50112">
    <property type="entry name" value="PAS"/>
    <property type="match status" value="1"/>
</dbReference>
<dbReference type="PROSITE" id="PS50110">
    <property type="entry name" value="RESPONSE_REGULATORY"/>
    <property type="match status" value="1"/>
</dbReference>
<dbReference type="NCBIfam" id="TIGR00229">
    <property type="entry name" value="sensory_box"/>
    <property type="match status" value="1"/>
</dbReference>
<gene>
    <name evidence="5" type="ORF">GTW23_19970</name>
</gene>
<dbReference type="SUPFAM" id="SSF52172">
    <property type="entry name" value="CheY-like"/>
    <property type="match status" value="1"/>
</dbReference>
<dbReference type="InterPro" id="IPR035965">
    <property type="entry name" value="PAS-like_dom_sf"/>
</dbReference>
<dbReference type="InterPro" id="IPR013767">
    <property type="entry name" value="PAS_fold"/>
</dbReference>